<keyword evidence="1" id="KW-0175">Coiled coil</keyword>
<dbReference type="AlphaFoldDB" id="A0A1V4SSS0"/>
<reference evidence="2 3" key="1">
    <citation type="submission" date="2016-02" db="EMBL/GenBank/DDBJ databases">
        <title>Genome sequence of Clostridium thermobutyricum DSM 4928.</title>
        <authorList>
            <person name="Poehlein A."/>
            <person name="Daniel R."/>
        </authorList>
    </citation>
    <scope>NUCLEOTIDE SEQUENCE [LARGE SCALE GENOMIC DNA]</scope>
    <source>
        <strain evidence="2 3">DSM 4928</strain>
    </source>
</reference>
<comment type="caution">
    <text evidence="2">The sequence shown here is derived from an EMBL/GenBank/DDBJ whole genome shotgun (WGS) entry which is preliminary data.</text>
</comment>
<feature type="coiled-coil region" evidence="1">
    <location>
        <begin position="29"/>
        <end position="63"/>
    </location>
</feature>
<accession>A0A1V4SSS0</accession>
<evidence type="ECO:0000256" key="1">
    <source>
        <dbReference type="SAM" id="Coils"/>
    </source>
</evidence>
<dbReference type="RefSeq" id="WP_242945656.1">
    <property type="nucleotide sequence ID" value="NZ_LTAY01000082.1"/>
</dbReference>
<gene>
    <name evidence="2" type="ORF">CLTHE_28470</name>
</gene>
<sequence>MNLIGHRHILIKETKDILDRMVFIHNGAFLNYEDNKEEKQEALEVLENIVRKLGTALEKYKMKEITTNDMEDIYNVCKKGCNNIIVTYPWLSKFDLHNGAYFNYHENLDKHVIKYNKYKIIDEIKKLK</sequence>
<organism evidence="2 3">
    <name type="scientific">Clostridium thermobutyricum DSM 4928</name>
    <dbReference type="NCBI Taxonomy" id="1121339"/>
    <lineage>
        <taxon>Bacteria</taxon>
        <taxon>Bacillati</taxon>
        <taxon>Bacillota</taxon>
        <taxon>Clostridia</taxon>
        <taxon>Eubacteriales</taxon>
        <taxon>Clostridiaceae</taxon>
        <taxon>Clostridium</taxon>
    </lineage>
</organism>
<evidence type="ECO:0000313" key="2">
    <source>
        <dbReference type="EMBL" id="OPX46495.1"/>
    </source>
</evidence>
<proteinExistence type="predicted"/>
<evidence type="ECO:0000313" key="3">
    <source>
        <dbReference type="Proteomes" id="UP000191448"/>
    </source>
</evidence>
<dbReference type="Proteomes" id="UP000191448">
    <property type="component" value="Unassembled WGS sequence"/>
</dbReference>
<name>A0A1V4SSS0_9CLOT</name>
<protein>
    <submittedName>
        <fullName evidence="2">Uncharacterized protein</fullName>
    </submittedName>
</protein>
<dbReference type="EMBL" id="LTAY01000082">
    <property type="protein sequence ID" value="OPX46495.1"/>
    <property type="molecule type" value="Genomic_DNA"/>
</dbReference>